<evidence type="ECO:0000313" key="1">
    <source>
        <dbReference type="EMBL" id="MEU9354960.1"/>
    </source>
</evidence>
<dbReference type="EMBL" id="JBEZLS010000026">
    <property type="protein sequence ID" value="MEU9354960.1"/>
    <property type="molecule type" value="Genomic_DNA"/>
</dbReference>
<dbReference type="Proteomes" id="UP001551582">
    <property type="component" value="Unassembled WGS sequence"/>
</dbReference>
<reference evidence="1 2" key="1">
    <citation type="submission" date="2024-06" db="EMBL/GenBank/DDBJ databases">
        <title>The Natural Products Discovery Center: Release of the First 8490 Sequenced Strains for Exploring Actinobacteria Biosynthetic Diversity.</title>
        <authorList>
            <person name="Kalkreuter E."/>
            <person name="Kautsar S.A."/>
            <person name="Yang D."/>
            <person name="Bader C.D."/>
            <person name="Teijaro C.N."/>
            <person name="Fluegel L."/>
            <person name="Davis C.M."/>
            <person name="Simpson J.R."/>
            <person name="Lauterbach L."/>
            <person name="Steele A.D."/>
            <person name="Gui C."/>
            <person name="Meng S."/>
            <person name="Li G."/>
            <person name="Viehrig K."/>
            <person name="Ye F."/>
            <person name="Su P."/>
            <person name="Kiefer A.F."/>
            <person name="Nichols A."/>
            <person name="Cepeda A.J."/>
            <person name="Yan W."/>
            <person name="Fan B."/>
            <person name="Jiang Y."/>
            <person name="Adhikari A."/>
            <person name="Zheng C.-J."/>
            <person name="Schuster L."/>
            <person name="Cowan T.M."/>
            <person name="Smanski M.J."/>
            <person name="Chevrette M.G."/>
            <person name="De Carvalho L.P.S."/>
            <person name="Shen B."/>
        </authorList>
    </citation>
    <scope>NUCLEOTIDE SEQUENCE [LARGE SCALE GENOMIC DNA]</scope>
    <source>
        <strain evidence="1 2">NPDC048274</strain>
    </source>
</reference>
<comment type="caution">
    <text evidence="1">The sequence shown here is derived from an EMBL/GenBank/DDBJ whole genome shotgun (WGS) entry which is preliminary data.</text>
</comment>
<accession>A0ABV3ECT1</accession>
<name>A0ABV3ECT1_9ACTN</name>
<keyword evidence="2" id="KW-1185">Reference proteome</keyword>
<evidence type="ECO:0000313" key="2">
    <source>
        <dbReference type="Proteomes" id="UP001551582"/>
    </source>
</evidence>
<evidence type="ECO:0008006" key="3">
    <source>
        <dbReference type="Google" id="ProtNLM"/>
    </source>
</evidence>
<organism evidence="1 2">
    <name type="scientific">Streptomyces griseoloalbus</name>
    <dbReference type="NCBI Taxonomy" id="67303"/>
    <lineage>
        <taxon>Bacteria</taxon>
        <taxon>Bacillati</taxon>
        <taxon>Actinomycetota</taxon>
        <taxon>Actinomycetes</taxon>
        <taxon>Kitasatosporales</taxon>
        <taxon>Streptomycetaceae</taxon>
        <taxon>Streptomyces</taxon>
    </lineage>
</organism>
<dbReference type="Gene3D" id="1.10.260.40">
    <property type="entry name" value="lambda repressor-like DNA-binding domains"/>
    <property type="match status" value="1"/>
</dbReference>
<dbReference type="InterPro" id="IPR010982">
    <property type="entry name" value="Lambda_DNA-bd_dom_sf"/>
</dbReference>
<dbReference type="RefSeq" id="WP_359987160.1">
    <property type="nucleotide sequence ID" value="NZ_JBEZLS010000026.1"/>
</dbReference>
<gene>
    <name evidence="1" type="ORF">AB0D65_29195</name>
</gene>
<proteinExistence type="predicted"/>
<protein>
    <recommendedName>
        <fullName evidence="3">XRE family transcriptional regulator</fullName>
    </recommendedName>
</protein>
<sequence length="195" mass="21425">MEQPLAETLRRLRAHGGERDLNCRDLAGETALPEDVVEALLKGEEPPAASVEERVCARIRTLRDAHLERTGKRASDLVAEVVAALDISDVWARKLLNGQKLPNVPLLHSLAKFFKVEGGEAFFTDPPADALNRVLQSRLQKYEAPATDPVQALMQRYGVVAADLRHHSALTPEQLETLLAGVIKSVMPIEGDTPR</sequence>